<keyword evidence="5" id="KW-0811">Translocation</keyword>
<evidence type="ECO:0000256" key="5">
    <source>
        <dbReference type="ARBA" id="ARBA00023010"/>
    </source>
</evidence>
<dbReference type="InterPro" id="IPR037700">
    <property type="entry name" value="NUP88/NUP82"/>
</dbReference>
<reference evidence="8 9" key="1">
    <citation type="submission" date="2024-04" db="EMBL/GenBank/DDBJ databases">
        <title>Phyllosticta paracitricarpa is synonymous to the EU quarantine fungus P. citricarpa based on phylogenomic analyses.</title>
        <authorList>
            <consortium name="Lawrence Berkeley National Laboratory"/>
            <person name="Van Ingen-Buijs V.A."/>
            <person name="Van Westerhoven A.C."/>
            <person name="Haridas S."/>
            <person name="Skiadas P."/>
            <person name="Martin F."/>
            <person name="Groenewald J.Z."/>
            <person name="Crous P.W."/>
            <person name="Seidl M.F."/>
        </authorList>
    </citation>
    <scope>NUCLEOTIDE SEQUENCE [LARGE SCALE GENOMIC DNA]</scope>
    <source>
        <strain evidence="8 9">CBS 123374</strain>
    </source>
</reference>
<evidence type="ECO:0008006" key="10">
    <source>
        <dbReference type="Google" id="ProtNLM"/>
    </source>
</evidence>
<organism evidence="8 9">
    <name type="scientific">Phyllosticta capitalensis</name>
    <dbReference type="NCBI Taxonomy" id="121624"/>
    <lineage>
        <taxon>Eukaryota</taxon>
        <taxon>Fungi</taxon>
        <taxon>Dikarya</taxon>
        <taxon>Ascomycota</taxon>
        <taxon>Pezizomycotina</taxon>
        <taxon>Dothideomycetes</taxon>
        <taxon>Dothideomycetes incertae sedis</taxon>
        <taxon>Botryosphaeriales</taxon>
        <taxon>Phyllostictaceae</taxon>
        <taxon>Phyllosticta</taxon>
    </lineage>
</organism>
<accession>A0ABR1YIR5</accession>
<keyword evidence="4" id="KW-0653">Protein transport</keyword>
<keyword evidence="3" id="KW-0509">mRNA transport</keyword>
<keyword evidence="6" id="KW-0906">Nuclear pore complex</keyword>
<evidence type="ECO:0000256" key="3">
    <source>
        <dbReference type="ARBA" id="ARBA00022816"/>
    </source>
</evidence>
<comment type="caution">
    <text evidence="8">The sequence shown here is derived from an EMBL/GenBank/DDBJ whole genome shotgun (WGS) entry which is preliminary data.</text>
</comment>
<evidence type="ECO:0000313" key="8">
    <source>
        <dbReference type="EMBL" id="KAK8230533.1"/>
    </source>
</evidence>
<dbReference type="InterPro" id="IPR036322">
    <property type="entry name" value="WD40_repeat_dom_sf"/>
</dbReference>
<comment type="subcellular location">
    <subcellularLocation>
        <location evidence="1">Nucleus</location>
        <location evidence="1">Nuclear pore complex</location>
    </subcellularLocation>
</comment>
<protein>
    <recommendedName>
        <fullName evidence="10">Nuclear pore complex protein An-Nup82</fullName>
    </recommendedName>
</protein>
<keyword evidence="9" id="KW-1185">Reference proteome</keyword>
<proteinExistence type="predicted"/>
<evidence type="ECO:0000256" key="1">
    <source>
        <dbReference type="ARBA" id="ARBA00004567"/>
    </source>
</evidence>
<evidence type="ECO:0000256" key="4">
    <source>
        <dbReference type="ARBA" id="ARBA00022927"/>
    </source>
</evidence>
<name>A0ABR1YIR5_9PEZI</name>
<evidence type="ECO:0000256" key="2">
    <source>
        <dbReference type="ARBA" id="ARBA00022448"/>
    </source>
</evidence>
<dbReference type="PANTHER" id="PTHR13257:SF0">
    <property type="entry name" value="NUCLEAR PORE COMPLEX PROTEIN NUP88"/>
    <property type="match status" value="1"/>
</dbReference>
<evidence type="ECO:0000256" key="7">
    <source>
        <dbReference type="ARBA" id="ARBA00023242"/>
    </source>
</evidence>
<gene>
    <name evidence="8" type="ORF">HDK90DRAFT_491141</name>
</gene>
<sequence length="870" mass="97279">MPKVLNHTPAWLSRPAPGFEVFNRAHVKGKSSYRAANDTFKSAPGPRRTIANRGDEIFVAVGNEIRWANLFHLRESGRNQKKQRSFGNSWEGSQEHENMDGLEKAHRTLKTNVSGQITELSIAPNEDYMAICTSHTVHIALLPDSAHLASDDTGPIKLKTFHLGPTSHVLDSAPLAAVLWHPLGRHGRCIVTVTTDANLRLWEFNRDNRISFSEPELSIDLKKLANGVDSMEDFQAARIDEKSGYTPDSFELEVASACFGASSQVKSRGWSPMTLWVAMKNGDIYALCPLLPKRWEYPSQGRPFLRSLALPIQARDQISDQADDEDFDRQTSDQQREWFAGIRGDLDENPKTGELLEVYTRPVHPGPIPRLQGPFILDPEVPLDDFEVTDIIVVNPGNDTDAEEADEEAPHDDPPVSIICIATNRGKMHVCLEFEGVEGEWLPMDSGSAIVPLYDCPLLQLFETVEFQTADGNEVSCHPVFTADPKGGATVFVSTETGMYIVGMSGWVRPLYDELSNPEQGGAALRIEAILRGAGSLLESITHYHQDQYRDSSSPTAACIAIANPELGYFLLASEGSQPHSAVIDAPDSDYYADGHPVAPYQWDDETGGPDFRETWQPYQPPQELWEFQSKLPKIADEVPERHKFLLKEEIRMSTATLDILTRAHRELVGETQVLGQAASSLFTRCQRLQDELRDQIRKANDVANRIEDITGEDEATVGGELTGSKRIDARFDKVKATQKELVERTERIRQKLSKMGTRELSDKERAWFAEVDKMKAALLDSSPPEEGEEPTPSRRLLQVKNLKDDLLKQVHELSTEEAVEKRDDDNVKVPAEFRKKKVEQIMELLDRESAMVEAAAKKLRRLTLASGGY</sequence>
<dbReference type="EMBL" id="JBBWRZ010000008">
    <property type="protein sequence ID" value="KAK8230533.1"/>
    <property type="molecule type" value="Genomic_DNA"/>
</dbReference>
<evidence type="ECO:0000256" key="6">
    <source>
        <dbReference type="ARBA" id="ARBA00023132"/>
    </source>
</evidence>
<keyword evidence="2" id="KW-0813">Transport</keyword>
<dbReference type="SUPFAM" id="SSF50978">
    <property type="entry name" value="WD40 repeat-like"/>
    <property type="match status" value="1"/>
</dbReference>
<dbReference type="PANTHER" id="PTHR13257">
    <property type="entry name" value="NUCLEOPORIN NUP84-RELATED"/>
    <property type="match status" value="1"/>
</dbReference>
<keyword evidence="7" id="KW-0539">Nucleus</keyword>
<dbReference type="Proteomes" id="UP001492380">
    <property type="component" value="Unassembled WGS sequence"/>
</dbReference>
<evidence type="ECO:0000313" key="9">
    <source>
        <dbReference type="Proteomes" id="UP001492380"/>
    </source>
</evidence>